<reference evidence="2" key="1">
    <citation type="submission" date="2019-09" db="EMBL/GenBank/DDBJ databases">
        <authorList>
            <consortium name="NARMS: The National Antimicrobial Resistance Monitoring System"/>
        </authorList>
    </citation>
    <scope>NUCLEOTIDE SEQUENCE</scope>
    <source>
        <strain evidence="2">FSIS21925307</strain>
    </source>
</reference>
<keyword evidence="1" id="KW-0472">Membrane</keyword>
<organism evidence="2">
    <name type="scientific">Campylobacter jejuni</name>
    <dbReference type="NCBI Taxonomy" id="197"/>
    <lineage>
        <taxon>Bacteria</taxon>
        <taxon>Pseudomonadati</taxon>
        <taxon>Campylobacterota</taxon>
        <taxon>Epsilonproteobacteria</taxon>
        <taxon>Campylobacterales</taxon>
        <taxon>Campylobacteraceae</taxon>
        <taxon>Campylobacter</taxon>
    </lineage>
</organism>
<evidence type="ECO:0000256" key="1">
    <source>
        <dbReference type="SAM" id="Phobius"/>
    </source>
</evidence>
<gene>
    <name evidence="2" type="ORF">F1K85_08965</name>
</gene>
<feature type="transmembrane region" description="Helical" evidence="1">
    <location>
        <begin position="14"/>
        <end position="33"/>
    </location>
</feature>
<keyword evidence="1" id="KW-0812">Transmembrane</keyword>
<accession>A0A5Z2QGZ3</accession>
<evidence type="ECO:0000313" key="2">
    <source>
        <dbReference type="EMBL" id="ECR5766435.1"/>
    </source>
</evidence>
<name>A0A5Z2QGZ3_CAMJU</name>
<protein>
    <submittedName>
        <fullName evidence="2">ComEC/Rec2 family competence protein</fullName>
    </submittedName>
</protein>
<keyword evidence="1" id="KW-1133">Transmembrane helix</keyword>
<proteinExistence type="predicted"/>
<feature type="non-terminal residue" evidence="2">
    <location>
        <position position="55"/>
    </location>
</feature>
<dbReference type="AlphaFoldDB" id="A0A5Z2QGZ3"/>
<dbReference type="EMBL" id="AAKGQP010000066">
    <property type="protein sequence ID" value="ECR5766435.1"/>
    <property type="molecule type" value="Genomic_DNA"/>
</dbReference>
<sequence>MSLWNSFSYSFKEFHYLFFSVVVIFIFNILLEYNNFLNFKNQKHYLIDNALLTHQ</sequence>
<comment type="caution">
    <text evidence="2">The sequence shown here is derived from an EMBL/GenBank/DDBJ whole genome shotgun (WGS) entry which is preliminary data.</text>
</comment>